<evidence type="ECO:0000256" key="3">
    <source>
        <dbReference type="ARBA" id="ARBA00022448"/>
    </source>
</evidence>
<dbReference type="EMBL" id="JBHSTI010000008">
    <property type="protein sequence ID" value="MFC6238475.1"/>
    <property type="molecule type" value="Genomic_DNA"/>
</dbReference>
<dbReference type="Gene3D" id="1.20.1720.10">
    <property type="entry name" value="Multidrug resistance protein D"/>
    <property type="match status" value="1"/>
</dbReference>
<dbReference type="NCBIfam" id="TIGR00711">
    <property type="entry name" value="efflux_EmrB"/>
    <property type="match status" value="1"/>
</dbReference>
<comment type="subcellular location">
    <subcellularLocation>
        <location evidence="1">Cell membrane</location>
        <topology evidence="1">Multi-pass membrane protein</topology>
    </subcellularLocation>
</comment>
<feature type="transmembrane region" description="Helical" evidence="9">
    <location>
        <begin position="65"/>
        <end position="83"/>
    </location>
</feature>
<reference evidence="12" key="1">
    <citation type="journal article" date="2019" name="Int. J. Syst. Evol. Microbiol.">
        <title>The Global Catalogue of Microorganisms (GCM) 10K type strain sequencing project: providing services to taxonomists for standard genome sequencing and annotation.</title>
        <authorList>
            <consortium name="The Broad Institute Genomics Platform"/>
            <consortium name="The Broad Institute Genome Sequencing Center for Infectious Disease"/>
            <person name="Wu L."/>
            <person name="Ma J."/>
        </authorList>
    </citation>
    <scope>NUCLEOTIDE SEQUENCE [LARGE SCALE GENOMIC DNA]</scope>
    <source>
        <strain evidence="12">CGMCC 4.7317</strain>
    </source>
</reference>
<dbReference type="InterPro" id="IPR036259">
    <property type="entry name" value="MFS_trans_sf"/>
</dbReference>
<dbReference type="PROSITE" id="PS50850">
    <property type="entry name" value="MFS"/>
    <property type="match status" value="1"/>
</dbReference>
<evidence type="ECO:0000259" key="10">
    <source>
        <dbReference type="PROSITE" id="PS50850"/>
    </source>
</evidence>
<dbReference type="InterPro" id="IPR004638">
    <property type="entry name" value="EmrB-like"/>
</dbReference>
<comment type="caution">
    <text evidence="11">The sequence shown here is derived from an EMBL/GenBank/DDBJ whole genome shotgun (WGS) entry which is preliminary data.</text>
</comment>
<keyword evidence="7 9" id="KW-0472">Membrane</keyword>
<dbReference type="InterPro" id="IPR020846">
    <property type="entry name" value="MFS_dom"/>
</dbReference>
<feature type="transmembrane region" description="Helical" evidence="9">
    <location>
        <begin position="306"/>
        <end position="328"/>
    </location>
</feature>
<feature type="transmembrane region" description="Helical" evidence="9">
    <location>
        <begin position="483"/>
        <end position="507"/>
    </location>
</feature>
<dbReference type="CDD" id="cd17321">
    <property type="entry name" value="MFS_MMR_MDR_like"/>
    <property type="match status" value="1"/>
</dbReference>
<dbReference type="SUPFAM" id="SSF103473">
    <property type="entry name" value="MFS general substrate transporter"/>
    <property type="match status" value="1"/>
</dbReference>
<feature type="domain" description="Major facilitator superfamily (MFS) profile" evidence="10">
    <location>
        <begin position="1"/>
        <end position="514"/>
    </location>
</feature>
<dbReference type="Gene3D" id="1.20.1250.20">
    <property type="entry name" value="MFS general substrate transporter like domains"/>
    <property type="match status" value="1"/>
</dbReference>
<feature type="compositionally biased region" description="Basic and acidic residues" evidence="8">
    <location>
        <begin position="514"/>
        <end position="527"/>
    </location>
</feature>
<evidence type="ECO:0000256" key="4">
    <source>
        <dbReference type="ARBA" id="ARBA00022475"/>
    </source>
</evidence>
<comment type="similarity">
    <text evidence="2">Belongs to the major facilitator superfamily. EmrB family.</text>
</comment>
<dbReference type="PANTHER" id="PTHR42718:SF9">
    <property type="entry name" value="MAJOR FACILITATOR SUPERFAMILY MULTIDRUG TRANSPORTER MFSC"/>
    <property type="match status" value="1"/>
</dbReference>
<keyword evidence="5 9" id="KW-0812">Transmembrane</keyword>
<accession>A0ABW1T2G9</accession>
<feature type="transmembrane region" description="Helical" evidence="9">
    <location>
        <begin position="235"/>
        <end position="252"/>
    </location>
</feature>
<feature type="transmembrane region" description="Helical" evidence="9">
    <location>
        <begin position="186"/>
        <end position="206"/>
    </location>
</feature>
<organism evidence="11 12">
    <name type="scientific">Longivirga aurantiaca</name>
    <dbReference type="NCBI Taxonomy" id="1837743"/>
    <lineage>
        <taxon>Bacteria</taxon>
        <taxon>Bacillati</taxon>
        <taxon>Actinomycetota</taxon>
        <taxon>Actinomycetes</taxon>
        <taxon>Sporichthyales</taxon>
        <taxon>Sporichthyaceae</taxon>
        <taxon>Longivirga</taxon>
    </lineage>
</organism>
<evidence type="ECO:0000256" key="1">
    <source>
        <dbReference type="ARBA" id="ARBA00004651"/>
    </source>
</evidence>
<evidence type="ECO:0000256" key="8">
    <source>
        <dbReference type="SAM" id="MobiDB-lite"/>
    </source>
</evidence>
<keyword evidence="3" id="KW-0813">Transport</keyword>
<dbReference type="Proteomes" id="UP001596138">
    <property type="component" value="Unassembled WGS sequence"/>
</dbReference>
<evidence type="ECO:0000313" key="12">
    <source>
        <dbReference type="Proteomes" id="UP001596138"/>
    </source>
</evidence>
<feature type="transmembrane region" description="Helical" evidence="9">
    <location>
        <begin position="367"/>
        <end position="392"/>
    </location>
</feature>
<dbReference type="PRINTS" id="PR01036">
    <property type="entry name" value="TCRTETB"/>
</dbReference>
<evidence type="ECO:0000256" key="9">
    <source>
        <dbReference type="SAM" id="Phobius"/>
    </source>
</evidence>
<feature type="transmembrane region" description="Helical" evidence="9">
    <location>
        <begin position="413"/>
        <end position="432"/>
    </location>
</feature>
<gene>
    <name evidence="11" type="ORF">ACFQGU_11350</name>
</gene>
<evidence type="ECO:0000256" key="7">
    <source>
        <dbReference type="ARBA" id="ARBA00023136"/>
    </source>
</evidence>
<dbReference type="InterPro" id="IPR011701">
    <property type="entry name" value="MFS"/>
</dbReference>
<keyword evidence="12" id="KW-1185">Reference proteome</keyword>
<evidence type="ECO:0000313" key="11">
    <source>
        <dbReference type="EMBL" id="MFC6238475.1"/>
    </source>
</evidence>
<feature type="transmembrane region" description="Helical" evidence="9">
    <location>
        <begin position="154"/>
        <end position="174"/>
    </location>
</feature>
<proteinExistence type="inferred from homology"/>
<evidence type="ECO:0000256" key="5">
    <source>
        <dbReference type="ARBA" id="ARBA00022692"/>
    </source>
</evidence>
<name>A0ABW1T2G9_9ACTN</name>
<dbReference type="PANTHER" id="PTHR42718">
    <property type="entry name" value="MAJOR FACILITATOR SUPERFAMILY MULTIDRUG TRANSPORTER MFSC"/>
    <property type="match status" value="1"/>
</dbReference>
<dbReference type="RefSeq" id="WP_386768247.1">
    <property type="nucleotide sequence ID" value="NZ_JBHSTI010000008.1"/>
</dbReference>
<keyword evidence="4" id="KW-1003">Cell membrane</keyword>
<feature type="transmembrane region" description="Helical" evidence="9">
    <location>
        <begin position="95"/>
        <end position="115"/>
    </location>
</feature>
<dbReference type="Pfam" id="PF07690">
    <property type="entry name" value="MFS_1"/>
    <property type="match status" value="1"/>
</dbReference>
<feature type="transmembrane region" description="Helical" evidence="9">
    <location>
        <begin position="340"/>
        <end position="361"/>
    </location>
</feature>
<keyword evidence="6 9" id="KW-1133">Transmembrane helix</keyword>
<sequence length="533" mass="55248">MLFIGLGTAMFIMDATIVNVSLPSIIRDLGISSVDAEWVNAVYALVFAALLIIAGRVGDRVGRRLVFIIGAIVFGVASVIAARTGDGTALIAARALQGVGGAMMSPASLSLVNSIYVGRARLVAFAIYGSIIGGMAAIGPLLGGWLTENHSWRWAFYINVPIVILIVVGSLLKVPESKDEHIEKGFDLLGAALSAVGIGALVFGLIEGRNYGWIRTTREMTFANITIPEGSISPVLWAFLVSLVGILLLLLVESRRSRAGKVVLLDLRLFRITTFSLGSFAGLIVSLGEFGILFSLPLFLQSVLGYTAFGAGAMLATLAIGAFLAGPTSAQMAQRRSPRFVARLGMGLEAIAILGLGLTLSTTVSSWVIAFWLVVYGVGVGYASAQLTSLILADVPRRQSGQASGTQSTARQIGSALGTAVLGTVLFVTLSAQTETNLAAVPGLDDTQRQQIADVVEQSAGTAIPGLAEQPGGEAVASAAGEAFATAISLTAYTAAGFVFLGLLATLGLPASGARREDDEPDPHEPASDTVAA</sequence>
<protein>
    <submittedName>
        <fullName evidence="11">DHA2 family efflux MFS transporter permease subunit</fullName>
    </submittedName>
</protein>
<feature type="transmembrane region" description="Helical" evidence="9">
    <location>
        <begin position="272"/>
        <end position="300"/>
    </location>
</feature>
<feature type="region of interest" description="Disordered" evidence="8">
    <location>
        <begin position="512"/>
        <end position="533"/>
    </location>
</feature>
<evidence type="ECO:0000256" key="6">
    <source>
        <dbReference type="ARBA" id="ARBA00022989"/>
    </source>
</evidence>
<feature type="transmembrane region" description="Helical" evidence="9">
    <location>
        <begin position="122"/>
        <end position="142"/>
    </location>
</feature>
<feature type="transmembrane region" description="Helical" evidence="9">
    <location>
        <begin position="7"/>
        <end position="26"/>
    </location>
</feature>
<feature type="transmembrane region" description="Helical" evidence="9">
    <location>
        <begin position="38"/>
        <end position="58"/>
    </location>
</feature>
<evidence type="ECO:0000256" key="2">
    <source>
        <dbReference type="ARBA" id="ARBA00008537"/>
    </source>
</evidence>